<name>A0AAV1X4Q4_LUPLU</name>
<accession>A0AAV1X4Q4</accession>
<organism evidence="1 2">
    <name type="scientific">Lupinus luteus</name>
    <name type="common">European yellow lupine</name>
    <dbReference type="NCBI Taxonomy" id="3873"/>
    <lineage>
        <taxon>Eukaryota</taxon>
        <taxon>Viridiplantae</taxon>
        <taxon>Streptophyta</taxon>
        <taxon>Embryophyta</taxon>
        <taxon>Tracheophyta</taxon>
        <taxon>Spermatophyta</taxon>
        <taxon>Magnoliopsida</taxon>
        <taxon>eudicotyledons</taxon>
        <taxon>Gunneridae</taxon>
        <taxon>Pentapetalae</taxon>
        <taxon>rosids</taxon>
        <taxon>fabids</taxon>
        <taxon>Fabales</taxon>
        <taxon>Fabaceae</taxon>
        <taxon>Papilionoideae</taxon>
        <taxon>50 kb inversion clade</taxon>
        <taxon>genistoids sensu lato</taxon>
        <taxon>core genistoids</taxon>
        <taxon>Genisteae</taxon>
        <taxon>Lupinus</taxon>
    </lineage>
</organism>
<proteinExistence type="predicted"/>
<evidence type="ECO:0000313" key="2">
    <source>
        <dbReference type="Proteomes" id="UP001497480"/>
    </source>
</evidence>
<dbReference type="AlphaFoldDB" id="A0AAV1X4Q4"/>
<comment type="caution">
    <text evidence="1">The sequence shown here is derived from an EMBL/GenBank/DDBJ whole genome shotgun (WGS) entry which is preliminary data.</text>
</comment>
<gene>
    <name evidence="1" type="ORF">LLUT_LOCUS17675</name>
</gene>
<reference evidence="1 2" key="1">
    <citation type="submission" date="2024-03" db="EMBL/GenBank/DDBJ databases">
        <authorList>
            <person name="Martinez-Hernandez J."/>
        </authorList>
    </citation>
    <scope>NUCLEOTIDE SEQUENCE [LARGE SCALE GENOMIC DNA]</scope>
</reference>
<protein>
    <submittedName>
        <fullName evidence="1">Uncharacterized protein</fullName>
    </submittedName>
</protein>
<dbReference type="EMBL" id="CAXHTB010000012">
    <property type="protein sequence ID" value="CAL0316615.1"/>
    <property type="molecule type" value="Genomic_DNA"/>
</dbReference>
<sequence length="97" mass="10866">MVTLKKMRTPFLNNNYFTLPPSQPFLHLSVPRLPLPSSSAINDLLHFDSSIHVSDHIDTTLSTFLSAIIPHKIHLQFPDSDSATTTAPFSKPDHFVN</sequence>
<evidence type="ECO:0000313" key="1">
    <source>
        <dbReference type="EMBL" id="CAL0316615.1"/>
    </source>
</evidence>
<dbReference type="Proteomes" id="UP001497480">
    <property type="component" value="Unassembled WGS sequence"/>
</dbReference>
<keyword evidence="2" id="KW-1185">Reference proteome</keyword>